<dbReference type="PANTHER" id="PTHR31469">
    <property type="entry name" value="OS07G0633600 PROTEIN"/>
    <property type="match status" value="1"/>
</dbReference>
<dbReference type="GO" id="GO:0006355">
    <property type="term" value="P:regulation of DNA-templated transcription"/>
    <property type="evidence" value="ECO:0007669"/>
    <property type="project" value="InterPro"/>
</dbReference>
<dbReference type="Gene3D" id="3.40.50.11350">
    <property type="match status" value="1"/>
</dbReference>
<evidence type="ECO:0000259" key="2">
    <source>
        <dbReference type="Pfam" id="PF02311"/>
    </source>
</evidence>
<feature type="domain" description="AraC-type arabinose-binding/dimerisation" evidence="2">
    <location>
        <begin position="552"/>
        <end position="680"/>
    </location>
</feature>
<reference evidence="3" key="1">
    <citation type="submission" date="2021-02" db="EMBL/GenBank/DDBJ databases">
        <authorList>
            <person name="Dougan E. K."/>
            <person name="Rhodes N."/>
            <person name="Thang M."/>
            <person name="Chan C."/>
        </authorList>
    </citation>
    <scope>NUCLEOTIDE SEQUENCE</scope>
</reference>
<keyword evidence="4" id="KW-1185">Reference proteome</keyword>
<dbReference type="Proteomes" id="UP000604046">
    <property type="component" value="Unassembled WGS sequence"/>
</dbReference>
<dbReference type="OrthoDB" id="1903705at2759"/>
<dbReference type="Pfam" id="PF02311">
    <property type="entry name" value="AraC_binding"/>
    <property type="match status" value="1"/>
</dbReference>
<dbReference type="InterPro" id="IPR003313">
    <property type="entry name" value="AraC-bd"/>
</dbReference>
<keyword evidence="1" id="KW-0238">DNA-binding</keyword>
<evidence type="ECO:0000313" key="4">
    <source>
        <dbReference type="Proteomes" id="UP000604046"/>
    </source>
</evidence>
<proteinExistence type="predicted"/>
<dbReference type="InterPro" id="IPR014710">
    <property type="entry name" value="RmlC-like_jellyroll"/>
</dbReference>
<dbReference type="AlphaFoldDB" id="A0A812RIK8"/>
<name>A0A812RIK8_9DINO</name>
<evidence type="ECO:0000256" key="1">
    <source>
        <dbReference type="ARBA" id="ARBA00023125"/>
    </source>
</evidence>
<dbReference type="PANTHER" id="PTHR31469:SF8">
    <property type="entry name" value="OS07G0641000 PROTEIN"/>
    <property type="match status" value="1"/>
</dbReference>
<evidence type="ECO:0000313" key="3">
    <source>
        <dbReference type="EMBL" id="CAE7443780.1"/>
    </source>
</evidence>
<dbReference type="InterPro" id="IPR011051">
    <property type="entry name" value="RmlC_Cupin_sf"/>
</dbReference>
<comment type="caution">
    <text evidence="3">The sequence shown here is derived from an EMBL/GenBank/DDBJ whole genome shotgun (WGS) entry which is preliminary data.</text>
</comment>
<organism evidence="3 4">
    <name type="scientific">Symbiodinium natans</name>
    <dbReference type="NCBI Taxonomy" id="878477"/>
    <lineage>
        <taxon>Eukaryota</taxon>
        <taxon>Sar</taxon>
        <taxon>Alveolata</taxon>
        <taxon>Dinophyceae</taxon>
        <taxon>Suessiales</taxon>
        <taxon>Symbiodiniaceae</taxon>
        <taxon>Symbiodinium</taxon>
    </lineage>
</organism>
<gene>
    <name evidence="3" type="primary">CPK8</name>
    <name evidence="3" type="ORF">SNAT2548_LOCUS24137</name>
</gene>
<protein>
    <submittedName>
        <fullName evidence="3">CPK8 protein</fullName>
    </submittedName>
</protein>
<dbReference type="SUPFAM" id="SSF51182">
    <property type="entry name" value="RmlC-like cupins"/>
    <property type="match status" value="1"/>
</dbReference>
<dbReference type="GO" id="GO:0003677">
    <property type="term" value="F:DNA binding"/>
    <property type="evidence" value="ECO:0007669"/>
    <property type="project" value="UniProtKB-KW"/>
</dbReference>
<dbReference type="EMBL" id="CAJNDS010002347">
    <property type="protein sequence ID" value="CAE7443780.1"/>
    <property type="molecule type" value="Genomic_DNA"/>
</dbReference>
<dbReference type="Gene3D" id="2.60.120.10">
    <property type="entry name" value="Jelly Rolls"/>
    <property type="match status" value="1"/>
</dbReference>
<accession>A0A812RIK8</accession>
<sequence length="746" mass="82407">MCIARAQAVDATVRFLVWRVPESWDGQGLSDRRACLAVILAEALLLKRVAALPVFTLAAQHNNGRSRASDLMEYLSLRHVPVQTVAIEGLPPTVWEDAVEVFGEMDPEHWRGAPAQALIRHTRETFWRSGIHASVMKLAGELHGTGMQPTAGLFDPSPRVAEVAARVRRRLGPAYVGVHVRRGDKLLMPGLDAATQPEAVADRVAQLAPMGVRTVYVATNDTKADYGTALAKRGFRCFSSHCWALTSTAGIEDLADNFFIFAVEMQIVDAATVCVRTFNDSMPWYRASLTKPSHHLMDRSMHDYVFGFSATGTSCSWPESPLVSLVNLDAGMKHPRGSRRCAEGEERRPKPCDYSIAVFEGERRDWWELPACIWPMEVRGGTCEGTFELLEPTLRNVSSGMSVWTEYFGALAAFTDSIAAGLSRRSTLYGFENVSEKHRNLTSGVVPRRGAVFCYASMGSALLRDRHGTFEIVAGQYCVVPAPLRIELHGNTRLVAIHTHPFEPLRTMGGPIESKGRLRYVDGCSDTLLLAPPRLSDPCLNFLHFPPNIHQTLHTHPSVRCGLIASGAGYCLDAELRKLELQEGMVWAIPKDTVHSFHTAESKQELNVIAFHPDSDWGPMDEDHPMLNRTWVDGKKIDNCAQSHRNPDMLRTDQSLAQQLAQHLSQLAPAGKQGTGSSAETWAAHLVLIEVVESEEPRPVELRELRQAPSDPSDSPNMLVCRAELSNVQSAQPLQRLSLDLEATDA</sequence>